<dbReference type="SUPFAM" id="SSF48208">
    <property type="entry name" value="Six-hairpin glycosidases"/>
    <property type="match status" value="1"/>
</dbReference>
<dbReference type="InterPro" id="IPR004879">
    <property type="entry name" value="Ssp411-like_TRX"/>
</dbReference>
<organism evidence="2 3">
    <name type="scientific">Vallitalea guaymasensis</name>
    <dbReference type="NCBI Taxonomy" id="1185412"/>
    <lineage>
        <taxon>Bacteria</taxon>
        <taxon>Bacillati</taxon>
        <taxon>Bacillota</taxon>
        <taxon>Clostridia</taxon>
        <taxon>Lachnospirales</taxon>
        <taxon>Vallitaleaceae</taxon>
        <taxon>Vallitalea</taxon>
    </lineage>
</organism>
<accession>A0A8J8SEC4</accession>
<dbReference type="Gene3D" id="1.50.10.20">
    <property type="match status" value="1"/>
</dbReference>
<dbReference type="GO" id="GO:0005975">
    <property type="term" value="P:carbohydrate metabolic process"/>
    <property type="evidence" value="ECO:0007669"/>
    <property type="project" value="InterPro"/>
</dbReference>
<dbReference type="SUPFAM" id="SSF52833">
    <property type="entry name" value="Thioredoxin-like"/>
    <property type="match status" value="1"/>
</dbReference>
<name>A0A8J8SEC4_9FIRM</name>
<dbReference type="CDD" id="cd02955">
    <property type="entry name" value="SSP411"/>
    <property type="match status" value="1"/>
</dbReference>
<dbReference type="EMBL" id="CP058561">
    <property type="protein sequence ID" value="QUH31569.1"/>
    <property type="molecule type" value="Genomic_DNA"/>
</dbReference>
<proteinExistence type="predicted"/>
<evidence type="ECO:0000313" key="3">
    <source>
        <dbReference type="Proteomes" id="UP000677305"/>
    </source>
</evidence>
<protein>
    <submittedName>
        <fullName evidence="2">Thioredoxin domain-containing protein</fullName>
    </submittedName>
</protein>
<dbReference type="AlphaFoldDB" id="A0A8J8SEC4"/>
<dbReference type="InterPro" id="IPR036249">
    <property type="entry name" value="Thioredoxin-like_sf"/>
</dbReference>
<reference evidence="2 3" key="1">
    <citation type="submission" date="2020-07" db="EMBL/GenBank/DDBJ databases">
        <title>Vallitalea guaymasensis genome.</title>
        <authorList>
            <person name="Postec A."/>
        </authorList>
    </citation>
    <scope>NUCLEOTIDE SEQUENCE [LARGE SCALE GENOMIC DNA]</scope>
    <source>
        <strain evidence="2 3">Ra1766G1</strain>
    </source>
</reference>
<sequence>MSQTVRLKENRLANEKSPYLLQHKMNPVDWYPWGEEAIEKAQKENKPIFLSIGYSTCHWCHVMERESFEDNEVAKILNDNFISIKVDREERPDIDSVYMDVCQKLTGSGGWPLSIFITPEQKPFYAGTYFPKHSMYGRVGFIDLLNNISRIWCDNKQELINKSDEILRHINLVKNDEQVEIKQDTIDSAYEELMEGFDLRYGGFNNPPKFPTPHNLFYLLKKYKLYKDEHALNMCVKTLEGMYRGGIYDHLGSGFSRYSTDREWLVPHFEKMLYDNALLIMAYTSGYMCTKREDFKIIADQTINYLIRDMLDKDGGFYSAEDADSEGEEGKFYIFSKREVLDVLGIKDGETFCSIFNVTDEGNFENKNILNLIDTELSMITEHDELIKKGKQKLFDYRNRRIRPHRDDKILTAWNGLIIASLAKSGRYLKNNKYIEYAKKTVDFIYNNLRKEDGGLYVRYREGETKNDGFIDDYAFMIWGLVELYESTFNIFYLNWAVELKDYMINNFWDNVEGAFFLYSTKNEKLISRPKEIYDGAMPSGNSVAAYCLLKLSRLTGDSSLEEKANKIIEVFSAQINSYPRYYTFILQVVMILAKSNKDIVICGSYEDNEVKDFIEKINDVYDSYFTVLINDGSEDIAKLNPGIKDKIKINNKNTIYICENYSCKAPLTDLSKAVEKITEENIMGGSIN</sequence>
<dbReference type="PANTHER" id="PTHR42899:SF1">
    <property type="entry name" value="SPERMATOGENESIS-ASSOCIATED PROTEIN 20"/>
    <property type="match status" value="1"/>
</dbReference>
<evidence type="ECO:0000313" key="2">
    <source>
        <dbReference type="EMBL" id="QUH31569.1"/>
    </source>
</evidence>
<gene>
    <name evidence="2" type="ORF">HYG85_22620</name>
</gene>
<dbReference type="Pfam" id="PF03190">
    <property type="entry name" value="Thioredox_DsbH"/>
    <property type="match status" value="1"/>
</dbReference>
<dbReference type="InterPro" id="IPR024705">
    <property type="entry name" value="Ssp411"/>
</dbReference>
<dbReference type="PANTHER" id="PTHR42899">
    <property type="entry name" value="SPERMATOGENESIS-ASSOCIATED PROTEIN 20"/>
    <property type="match status" value="1"/>
</dbReference>
<feature type="domain" description="Spermatogenesis-associated protein 20-like TRX" evidence="1">
    <location>
        <begin position="9"/>
        <end position="170"/>
    </location>
</feature>
<dbReference type="Gene3D" id="3.40.30.10">
    <property type="entry name" value="Glutaredoxin"/>
    <property type="match status" value="1"/>
</dbReference>
<evidence type="ECO:0000259" key="1">
    <source>
        <dbReference type="Pfam" id="PF03190"/>
    </source>
</evidence>
<dbReference type="Proteomes" id="UP000677305">
    <property type="component" value="Chromosome"/>
</dbReference>
<dbReference type="RefSeq" id="WP_212691544.1">
    <property type="nucleotide sequence ID" value="NZ_CP058561.1"/>
</dbReference>
<dbReference type="PIRSF" id="PIRSF006402">
    <property type="entry name" value="UCP006402_thioredoxin"/>
    <property type="match status" value="1"/>
</dbReference>
<dbReference type="InterPro" id="IPR008928">
    <property type="entry name" value="6-hairpin_glycosidase_sf"/>
</dbReference>
<dbReference type="KEGG" id="vgu:HYG85_22620"/>
<keyword evidence="3" id="KW-1185">Reference proteome</keyword>